<dbReference type="AlphaFoldDB" id="A0A9D5A451"/>
<protein>
    <recommendedName>
        <fullName evidence="3">DUF4283 domain-containing protein</fullName>
    </recommendedName>
</protein>
<dbReference type="InterPro" id="IPR040256">
    <property type="entry name" value="At4g02000-like"/>
</dbReference>
<comment type="caution">
    <text evidence="1">The sequence shown here is derived from an EMBL/GenBank/DDBJ whole genome shotgun (WGS) entry which is preliminary data.</text>
</comment>
<dbReference type="Gramene" id="Psat06G0124600-T1">
    <property type="protein sequence ID" value="KAI5394521.1"/>
    <property type="gene ID" value="KIW84_061246"/>
</dbReference>
<name>A0A9D5A451_PEA</name>
<accession>A0A9D5A451</accession>
<keyword evidence="2" id="KW-1185">Reference proteome</keyword>
<sequence>MFVYVNIFAFVLDRVLPFQNPMKMIDKDAQGLEHPNNSLGRNLELHDEVMQPCMENFPSYKNVDQEFALLYGPWMSYNHYLTVRAWSPNFYPVGDVIEELAVWVHISGLPIKYYDSRVMMYIGNKIGKTIKVDKNMLTRERGKYACLCIQVNLLKPLLVVFSIKGRHYQIKYEGLHILILSCGRFGHLSSGCANSKVPQAMAVDVGVKVSGPGADD</sequence>
<dbReference type="EMBL" id="JAMSHJ010000006">
    <property type="protein sequence ID" value="KAI5394521.1"/>
    <property type="molecule type" value="Genomic_DNA"/>
</dbReference>
<gene>
    <name evidence="1" type="ORF">KIW84_061246</name>
</gene>
<dbReference type="PANTHER" id="PTHR31286:SF99">
    <property type="entry name" value="DUF4283 DOMAIN-CONTAINING PROTEIN"/>
    <property type="match status" value="1"/>
</dbReference>
<reference evidence="1 2" key="1">
    <citation type="journal article" date="2022" name="Nat. Genet.">
        <title>Improved pea reference genome and pan-genome highlight genomic features and evolutionary characteristics.</title>
        <authorList>
            <person name="Yang T."/>
            <person name="Liu R."/>
            <person name="Luo Y."/>
            <person name="Hu S."/>
            <person name="Wang D."/>
            <person name="Wang C."/>
            <person name="Pandey M.K."/>
            <person name="Ge S."/>
            <person name="Xu Q."/>
            <person name="Li N."/>
            <person name="Li G."/>
            <person name="Huang Y."/>
            <person name="Saxena R.K."/>
            <person name="Ji Y."/>
            <person name="Li M."/>
            <person name="Yan X."/>
            <person name="He Y."/>
            <person name="Liu Y."/>
            <person name="Wang X."/>
            <person name="Xiang C."/>
            <person name="Varshney R.K."/>
            <person name="Ding H."/>
            <person name="Gao S."/>
            <person name="Zong X."/>
        </authorList>
    </citation>
    <scope>NUCLEOTIDE SEQUENCE [LARGE SCALE GENOMIC DNA]</scope>
    <source>
        <strain evidence="1 2">cv. Zhongwan 6</strain>
    </source>
</reference>
<evidence type="ECO:0000313" key="1">
    <source>
        <dbReference type="EMBL" id="KAI5394521.1"/>
    </source>
</evidence>
<dbReference type="Proteomes" id="UP001058974">
    <property type="component" value="Chromosome 6"/>
</dbReference>
<organism evidence="1 2">
    <name type="scientific">Pisum sativum</name>
    <name type="common">Garden pea</name>
    <name type="synonym">Lathyrus oleraceus</name>
    <dbReference type="NCBI Taxonomy" id="3888"/>
    <lineage>
        <taxon>Eukaryota</taxon>
        <taxon>Viridiplantae</taxon>
        <taxon>Streptophyta</taxon>
        <taxon>Embryophyta</taxon>
        <taxon>Tracheophyta</taxon>
        <taxon>Spermatophyta</taxon>
        <taxon>Magnoliopsida</taxon>
        <taxon>eudicotyledons</taxon>
        <taxon>Gunneridae</taxon>
        <taxon>Pentapetalae</taxon>
        <taxon>rosids</taxon>
        <taxon>fabids</taxon>
        <taxon>Fabales</taxon>
        <taxon>Fabaceae</taxon>
        <taxon>Papilionoideae</taxon>
        <taxon>50 kb inversion clade</taxon>
        <taxon>NPAAA clade</taxon>
        <taxon>Hologalegina</taxon>
        <taxon>IRL clade</taxon>
        <taxon>Fabeae</taxon>
        <taxon>Lathyrus</taxon>
    </lineage>
</organism>
<evidence type="ECO:0000313" key="2">
    <source>
        <dbReference type="Proteomes" id="UP001058974"/>
    </source>
</evidence>
<proteinExistence type="predicted"/>
<evidence type="ECO:0008006" key="3">
    <source>
        <dbReference type="Google" id="ProtNLM"/>
    </source>
</evidence>
<dbReference type="PANTHER" id="PTHR31286">
    <property type="entry name" value="GLYCINE-RICH CELL WALL STRUCTURAL PROTEIN 1.8-LIKE"/>
    <property type="match status" value="1"/>
</dbReference>